<reference evidence="2 3" key="1">
    <citation type="submission" date="2023-08" db="EMBL/GenBank/DDBJ databases">
        <title>Black Yeasts Isolated from many extreme environments.</title>
        <authorList>
            <person name="Coleine C."/>
            <person name="Stajich J.E."/>
            <person name="Selbmann L."/>
        </authorList>
    </citation>
    <scope>NUCLEOTIDE SEQUENCE [LARGE SCALE GENOMIC DNA]</scope>
    <source>
        <strain evidence="2 3">CCFEE 5935</strain>
    </source>
</reference>
<dbReference type="AlphaFoldDB" id="A0AAV9NYK4"/>
<gene>
    <name evidence="2" type="ORF">LTR77_009262</name>
</gene>
<dbReference type="Proteomes" id="UP001337655">
    <property type="component" value="Unassembled WGS sequence"/>
</dbReference>
<proteinExistence type="predicted"/>
<dbReference type="EMBL" id="JAVRRT010000017">
    <property type="protein sequence ID" value="KAK5165164.1"/>
    <property type="molecule type" value="Genomic_DNA"/>
</dbReference>
<feature type="compositionally biased region" description="Polar residues" evidence="1">
    <location>
        <begin position="41"/>
        <end position="58"/>
    </location>
</feature>
<organism evidence="2 3">
    <name type="scientific">Saxophila tyrrhenica</name>
    <dbReference type="NCBI Taxonomy" id="1690608"/>
    <lineage>
        <taxon>Eukaryota</taxon>
        <taxon>Fungi</taxon>
        <taxon>Dikarya</taxon>
        <taxon>Ascomycota</taxon>
        <taxon>Pezizomycotina</taxon>
        <taxon>Dothideomycetes</taxon>
        <taxon>Dothideomycetidae</taxon>
        <taxon>Mycosphaerellales</taxon>
        <taxon>Extremaceae</taxon>
        <taxon>Saxophila</taxon>
    </lineage>
</organism>
<evidence type="ECO:0000313" key="2">
    <source>
        <dbReference type="EMBL" id="KAK5165164.1"/>
    </source>
</evidence>
<evidence type="ECO:0000256" key="1">
    <source>
        <dbReference type="SAM" id="MobiDB-lite"/>
    </source>
</evidence>
<evidence type="ECO:0000313" key="3">
    <source>
        <dbReference type="Proteomes" id="UP001337655"/>
    </source>
</evidence>
<feature type="region of interest" description="Disordered" evidence="1">
    <location>
        <begin position="241"/>
        <end position="382"/>
    </location>
</feature>
<comment type="caution">
    <text evidence="2">The sequence shown here is derived from an EMBL/GenBank/DDBJ whole genome shotgun (WGS) entry which is preliminary data.</text>
</comment>
<feature type="compositionally biased region" description="Polar residues" evidence="1">
    <location>
        <begin position="65"/>
        <end position="77"/>
    </location>
</feature>
<sequence length="648" mass="71548">MADDQNSLLDLADFELDPYVSGPLPQNDQDDQFGDAGSRRSPLQGQSLMPGQTGSNDYSLDLAGNLSNTYHPTSAPAQSLMPHHSEFPNYHSPDLTGNLSDVFHFGANPYHTSGGAPDPHAQPALPDRVASSPRRWQSFNNWNMPNVVCVDPLYPPPGMNYHPSATPYANTSNGQYGTRHTQMGRAPRFEHLNQQPLVRPFPDQHLHTDMFDMHQSRSGPSTPTVLSGPAVVESVLRAKRMQKQSLGQPREHAQQASARRPLSVPHQDSNHIDARLRSPVQNITQATRPSNISPSTQAASPYNNTLAVETPNQIGPHLRSSAPKATRTTRSSGNLHQTQARSPYNNGLTTAPTQPAPAQTNLAPHPTAQPGPNTTAGQGQYQYAPHPSLINAQACREFIASRKIANAKSVTIKASDDWVQVDALKQRHIEAIFHAVTAQWDHSPAGCETMSAEGMKRYRKQQQEAYAKALGKMEDAETRQAYGVSQKTLDVVVAKPKQQNKDVPQSPLHIQKCSARIANIVHVIASNKLVAKDFLDGVNLDDLARNPLYVLQKKVGSLKSNGRRKITKDETYTELEDLKRKSGIVEPKGGKRKRGPKTTQEVEVQDEEDEDEDEFADEYLEEDDDDDMRSDIIVLVGKPAKRRKRSDK</sequence>
<feature type="compositionally biased region" description="Polar residues" evidence="1">
    <location>
        <begin position="326"/>
        <end position="347"/>
    </location>
</feature>
<feature type="region of interest" description="Disordered" evidence="1">
    <location>
        <begin position="1"/>
        <end position="93"/>
    </location>
</feature>
<protein>
    <submittedName>
        <fullName evidence="2">Uncharacterized protein</fullName>
    </submittedName>
</protein>
<feature type="compositionally biased region" description="Low complexity" evidence="1">
    <location>
        <begin position="348"/>
        <end position="364"/>
    </location>
</feature>
<accession>A0AAV9NYK4</accession>
<feature type="compositionally biased region" description="Polar residues" evidence="1">
    <location>
        <begin position="279"/>
        <end position="313"/>
    </location>
</feature>
<feature type="region of interest" description="Disordered" evidence="1">
    <location>
        <begin position="581"/>
        <end position="631"/>
    </location>
</feature>
<dbReference type="RefSeq" id="XP_064655307.1">
    <property type="nucleotide sequence ID" value="XM_064806490.1"/>
</dbReference>
<keyword evidence="3" id="KW-1185">Reference proteome</keyword>
<feature type="compositionally biased region" description="Polar residues" evidence="1">
    <location>
        <begin position="370"/>
        <end position="381"/>
    </location>
</feature>
<name>A0AAV9NYK4_9PEZI</name>
<feature type="region of interest" description="Disordered" evidence="1">
    <location>
        <begin position="110"/>
        <end position="131"/>
    </location>
</feature>
<dbReference type="GeneID" id="89930594"/>
<feature type="compositionally biased region" description="Acidic residues" evidence="1">
    <location>
        <begin position="603"/>
        <end position="628"/>
    </location>
</feature>